<keyword evidence="4" id="KW-0813">Transport</keyword>
<feature type="region of interest" description="Disordered" evidence="11">
    <location>
        <begin position="29"/>
        <end position="58"/>
    </location>
</feature>
<keyword evidence="10" id="KW-1006">Bacterial flagellum protein export</keyword>
<evidence type="ECO:0000256" key="7">
    <source>
        <dbReference type="ARBA" id="ARBA00022795"/>
    </source>
</evidence>
<evidence type="ECO:0000256" key="11">
    <source>
        <dbReference type="SAM" id="MobiDB-lite"/>
    </source>
</evidence>
<evidence type="ECO:0000256" key="5">
    <source>
        <dbReference type="ARBA" id="ARBA00022475"/>
    </source>
</evidence>
<sequence>MKPFRFKLEKVLDYRSQLEEQARLVLSRAQDAHDEQEQAVRSLTASLEAHMQKQSEATKNTDDMWLWRQYRTALEHDLAAARVRLRELASKLQKAREEAVRRSRDRKLLEKLKDNQARKHNEEASYREQKENDEMATLRYEREDI</sequence>
<evidence type="ECO:0000313" key="12">
    <source>
        <dbReference type="EMBL" id="KAB1442950.1"/>
    </source>
</evidence>
<proteinExistence type="inferred from homology"/>
<dbReference type="GO" id="GO:0071973">
    <property type="term" value="P:bacterial-type flagellum-dependent cell motility"/>
    <property type="evidence" value="ECO:0007669"/>
    <property type="project" value="InterPro"/>
</dbReference>
<comment type="similarity">
    <text evidence="2">Belongs to the FliJ family.</text>
</comment>
<keyword evidence="12" id="KW-0282">Flagellum</keyword>
<evidence type="ECO:0000256" key="6">
    <source>
        <dbReference type="ARBA" id="ARBA00022500"/>
    </source>
</evidence>
<dbReference type="Pfam" id="PF02050">
    <property type="entry name" value="FliJ"/>
    <property type="match status" value="1"/>
</dbReference>
<accession>A0A6N6N3X3</accession>
<evidence type="ECO:0000256" key="3">
    <source>
        <dbReference type="ARBA" id="ARBA00020392"/>
    </source>
</evidence>
<gene>
    <name evidence="12" type="primary">fliJ</name>
    <name evidence="12" type="ORF">F8A88_01370</name>
</gene>
<dbReference type="RefSeq" id="WP_151149140.1">
    <property type="nucleotide sequence ID" value="NZ_WAIE01000001.1"/>
</dbReference>
<feature type="compositionally biased region" description="Basic and acidic residues" evidence="11">
    <location>
        <begin position="96"/>
        <end position="133"/>
    </location>
</feature>
<protein>
    <recommendedName>
        <fullName evidence="3">Flagellar FliJ protein</fullName>
    </recommendedName>
</protein>
<keyword evidence="12" id="KW-0969">Cilium</keyword>
<dbReference type="GO" id="GO:0044781">
    <property type="term" value="P:bacterial-type flagellum organization"/>
    <property type="evidence" value="ECO:0007669"/>
    <property type="project" value="UniProtKB-KW"/>
</dbReference>
<feature type="region of interest" description="Disordered" evidence="11">
    <location>
        <begin position="96"/>
        <end position="145"/>
    </location>
</feature>
<keyword evidence="9" id="KW-0472">Membrane</keyword>
<dbReference type="GO" id="GO:0006935">
    <property type="term" value="P:chemotaxis"/>
    <property type="evidence" value="ECO:0007669"/>
    <property type="project" value="UniProtKB-KW"/>
</dbReference>
<comment type="subcellular location">
    <subcellularLocation>
        <location evidence="1">Cell membrane</location>
        <topology evidence="1">Peripheral membrane protein</topology>
        <orientation evidence="1">Cytoplasmic side</orientation>
    </subcellularLocation>
</comment>
<dbReference type="GO" id="GO:0015031">
    <property type="term" value="P:protein transport"/>
    <property type="evidence" value="ECO:0007669"/>
    <property type="project" value="UniProtKB-KW"/>
</dbReference>
<evidence type="ECO:0000256" key="9">
    <source>
        <dbReference type="ARBA" id="ARBA00023136"/>
    </source>
</evidence>
<dbReference type="AlphaFoldDB" id="A0A6N6N3X3"/>
<evidence type="ECO:0000256" key="10">
    <source>
        <dbReference type="ARBA" id="ARBA00023225"/>
    </source>
</evidence>
<evidence type="ECO:0000256" key="1">
    <source>
        <dbReference type="ARBA" id="ARBA00004413"/>
    </source>
</evidence>
<reference evidence="12 13" key="1">
    <citation type="journal article" date="2017" name="Int. J. Syst. Evol. Microbiol.">
        <title>Desulfovibrio senegalensis sp. nov., a mesophilic sulfate reducer isolated from marine sediment.</title>
        <authorList>
            <person name="Thioye A."/>
            <person name="Gam Z.B.A."/>
            <person name="Mbengue M."/>
            <person name="Cayol J.L."/>
            <person name="Joseph-Bartoli M."/>
            <person name="Toure-Kane C."/>
            <person name="Labat M."/>
        </authorList>
    </citation>
    <scope>NUCLEOTIDE SEQUENCE [LARGE SCALE GENOMIC DNA]</scope>
    <source>
        <strain evidence="12 13">DSM 101509</strain>
    </source>
</reference>
<evidence type="ECO:0000256" key="2">
    <source>
        <dbReference type="ARBA" id="ARBA00010004"/>
    </source>
</evidence>
<evidence type="ECO:0000256" key="8">
    <source>
        <dbReference type="ARBA" id="ARBA00022927"/>
    </source>
</evidence>
<dbReference type="Proteomes" id="UP000438699">
    <property type="component" value="Unassembled WGS sequence"/>
</dbReference>
<evidence type="ECO:0000313" key="13">
    <source>
        <dbReference type="Proteomes" id="UP000438699"/>
    </source>
</evidence>
<keyword evidence="7" id="KW-1005">Bacterial flagellum biogenesis</keyword>
<dbReference type="Gene3D" id="1.10.287.1700">
    <property type="match status" value="1"/>
</dbReference>
<organism evidence="12 13">
    <name type="scientific">Pseudodesulfovibrio senegalensis</name>
    <dbReference type="NCBI Taxonomy" id="1721087"/>
    <lineage>
        <taxon>Bacteria</taxon>
        <taxon>Pseudomonadati</taxon>
        <taxon>Thermodesulfobacteriota</taxon>
        <taxon>Desulfovibrionia</taxon>
        <taxon>Desulfovibrionales</taxon>
        <taxon>Desulfovibrionaceae</taxon>
    </lineage>
</organism>
<dbReference type="InterPro" id="IPR012823">
    <property type="entry name" value="Flagell_FliJ"/>
</dbReference>
<dbReference type="GO" id="GO:0009288">
    <property type="term" value="C:bacterial-type flagellum"/>
    <property type="evidence" value="ECO:0007669"/>
    <property type="project" value="InterPro"/>
</dbReference>
<keyword evidence="12" id="KW-0966">Cell projection</keyword>
<comment type="caution">
    <text evidence="12">The sequence shown here is derived from an EMBL/GenBank/DDBJ whole genome shotgun (WGS) entry which is preliminary data.</text>
</comment>
<keyword evidence="6" id="KW-0145">Chemotaxis</keyword>
<keyword evidence="5" id="KW-1003">Cell membrane</keyword>
<dbReference type="OrthoDB" id="5471173at2"/>
<dbReference type="InterPro" id="IPR053716">
    <property type="entry name" value="Flag_assembly_chemotaxis_eff"/>
</dbReference>
<dbReference type="EMBL" id="WAIE01000001">
    <property type="protein sequence ID" value="KAB1442950.1"/>
    <property type="molecule type" value="Genomic_DNA"/>
</dbReference>
<evidence type="ECO:0000256" key="4">
    <source>
        <dbReference type="ARBA" id="ARBA00022448"/>
    </source>
</evidence>
<dbReference type="NCBIfam" id="TIGR02473">
    <property type="entry name" value="flagell_FliJ"/>
    <property type="match status" value="1"/>
</dbReference>
<dbReference type="GO" id="GO:0005886">
    <property type="term" value="C:plasma membrane"/>
    <property type="evidence" value="ECO:0007669"/>
    <property type="project" value="UniProtKB-SubCell"/>
</dbReference>
<name>A0A6N6N3X3_9BACT</name>
<keyword evidence="13" id="KW-1185">Reference proteome</keyword>
<keyword evidence="8" id="KW-0653">Protein transport</keyword>